<dbReference type="OrthoDB" id="9256093at2"/>
<accession>A0A433MYU3</accession>
<dbReference type="RefSeq" id="WP_016873761.1">
    <property type="nucleotide sequence ID" value="NZ_AJLN01000047.1"/>
</dbReference>
<protein>
    <recommendedName>
        <fullName evidence="3">DUF2281 domain-containing protein</fullName>
    </recommendedName>
</protein>
<reference evidence="1 2" key="1">
    <citation type="journal article" date="2019" name="Genome Biol. Evol.">
        <title>Day and night: Metabolic profiles and evolutionary relationships of six axenic non-marine cyanobacteria.</title>
        <authorList>
            <person name="Will S.E."/>
            <person name="Henke P."/>
            <person name="Boedeker C."/>
            <person name="Huang S."/>
            <person name="Brinkmann H."/>
            <person name="Rohde M."/>
            <person name="Jarek M."/>
            <person name="Friedl T."/>
            <person name="Seufert S."/>
            <person name="Schumacher M."/>
            <person name="Overmann J."/>
            <person name="Neumann-Schaal M."/>
            <person name="Petersen J."/>
        </authorList>
    </citation>
    <scope>NUCLEOTIDE SEQUENCE [LARGE SCALE GENOMIC DNA]</scope>
    <source>
        <strain evidence="1 2">PCC 6912</strain>
    </source>
</reference>
<comment type="caution">
    <text evidence="1">The sequence shown here is derived from an EMBL/GenBank/DDBJ whole genome shotgun (WGS) entry which is preliminary data.</text>
</comment>
<organism evidence="1 2">
    <name type="scientific">Chlorogloeopsis fritschii PCC 6912</name>
    <dbReference type="NCBI Taxonomy" id="211165"/>
    <lineage>
        <taxon>Bacteria</taxon>
        <taxon>Bacillati</taxon>
        <taxon>Cyanobacteriota</taxon>
        <taxon>Cyanophyceae</taxon>
        <taxon>Nostocales</taxon>
        <taxon>Chlorogloeopsidaceae</taxon>
        <taxon>Chlorogloeopsis</taxon>
    </lineage>
</organism>
<evidence type="ECO:0008006" key="3">
    <source>
        <dbReference type="Google" id="ProtNLM"/>
    </source>
</evidence>
<dbReference type="EMBL" id="RSCJ01000035">
    <property type="protein sequence ID" value="RUR73516.1"/>
    <property type="molecule type" value="Genomic_DNA"/>
</dbReference>
<dbReference type="AlphaFoldDB" id="A0A433MYU3"/>
<dbReference type="STRING" id="211165.GCA_000317285_01202"/>
<evidence type="ECO:0000313" key="2">
    <source>
        <dbReference type="Proteomes" id="UP000268857"/>
    </source>
</evidence>
<keyword evidence="2" id="KW-1185">Reference proteome</keyword>
<proteinExistence type="predicted"/>
<gene>
    <name evidence="1" type="ORF">PCC6912_56870</name>
</gene>
<name>A0A433MYU3_CHLFR</name>
<sequence>MSSSAINTVVKMMESLPEDVQNRIAEHLQEYIQDLHDELKWDDSFQKTQQKLVAAARRAKQEIAEGLTQAMDYDKL</sequence>
<evidence type="ECO:0000313" key="1">
    <source>
        <dbReference type="EMBL" id="RUR73516.1"/>
    </source>
</evidence>
<dbReference type="Proteomes" id="UP000268857">
    <property type="component" value="Unassembled WGS sequence"/>
</dbReference>